<keyword evidence="3" id="KW-1185">Reference proteome</keyword>
<feature type="region of interest" description="Disordered" evidence="1">
    <location>
        <begin position="314"/>
        <end position="333"/>
    </location>
</feature>
<evidence type="ECO:0000313" key="3">
    <source>
        <dbReference type="Proteomes" id="UP000566819"/>
    </source>
</evidence>
<accession>A0A8H4W6K5</accession>
<reference evidence="2 3" key="1">
    <citation type="submission" date="2020-03" db="EMBL/GenBank/DDBJ databases">
        <title>Draft Genome Sequence of Cudoniella acicularis.</title>
        <authorList>
            <person name="Buettner E."/>
            <person name="Kellner H."/>
        </authorList>
    </citation>
    <scope>NUCLEOTIDE SEQUENCE [LARGE SCALE GENOMIC DNA]</scope>
    <source>
        <strain evidence="2 3">DSM 108380</strain>
    </source>
</reference>
<evidence type="ECO:0000313" key="2">
    <source>
        <dbReference type="EMBL" id="KAF4636193.1"/>
    </source>
</evidence>
<feature type="compositionally biased region" description="Low complexity" evidence="1">
    <location>
        <begin position="1"/>
        <end position="11"/>
    </location>
</feature>
<comment type="caution">
    <text evidence="2">The sequence shown here is derived from an EMBL/GenBank/DDBJ whole genome shotgun (WGS) entry which is preliminary data.</text>
</comment>
<gene>
    <name evidence="2" type="ORF">G7Y89_g1887</name>
</gene>
<evidence type="ECO:0000256" key="1">
    <source>
        <dbReference type="SAM" id="MobiDB-lite"/>
    </source>
</evidence>
<dbReference type="EMBL" id="JAAMPI010000077">
    <property type="protein sequence ID" value="KAF4636193.1"/>
    <property type="molecule type" value="Genomic_DNA"/>
</dbReference>
<dbReference type="OrthoDB" id="10639396at2759"/>
<dbReference type="Proteomes" id="UP000566819">
    <property type="component" value="Unassembled WGS sequence"/>
</dbReference>
<name>A0A8H4W6K5_9HELO</name>
<proteinExistence type="predicted"/>
<organism evidence="2 3">
    <name type="scientific">Cudoniella acicularis</name>
    <dbReference type="NCBI Taxonomy" id="354080"/>
    <lineage>
        <taxon>Eukaryota</taxon>
        <taxon>Fungi</taxon>
        <taxon>Dikarya</taxon>
        <taxon>Ascomycota</taxon>
        <taxon>Pezizomycotina</taxon>
        <taxon>Leotiomycetes</taxon>
        <taxon>Helotiales</taxon>
        <taxon>Tricladiaceae</taxon>
        <taxon>Cudoniella</taxon>
    </lineage>
</organism>
<protein>
    <submittedName>
        <fullName evidence="2">Uncharacterized protein</fullName>
    </submittedName>
</protein>
<feature type="region of interest" description="Disordered" evidence="1">
    <location>
        <begin position="1"/>
        <end position="27"/>
    </location>
</feature>
<dbReference type="AlphaFoldDB" id="A0A8H4W6K5"/>
<feature type="compositionally biased region" description="Polar residues" evidence="1">
    <location>
        <begin position="316"/>
        <end position="333"/>
    </location>
</feature>
<sequence length="407" mass="44780">MAEPSSSSSSSNPPHVTPLEWYENRNKEGKPQAMKKWSIFHYTKGFNITKEKYHEIDEYLCELLKSNKLYKEATGTVEMMKGHHKAIQELRTKFPILTSDSVPGIWAQHALEALVRDSCVWMIKNEAKLDQPRKRRLPKSEATAATDKPKEKKTRISKASKESKEETPSTLTTPTVPFDIPYKNCYFLVTVRGNAAKNATVPLIDLVGESFVAERDVDLNPGTLELSHLHEFLKIHLKYGVGDGLIYCLVAGDGKKIDVEITMDNHLRNAAICLRTPGISSLNLEVIKSIKKEDDGDEAMGTLANFGFDLPAIPGQKNSEQGGGNASSMTNSSGLDQMLASNLAANPLFTSPPFTTPPDTTLGYPPPYMASGPVAPSRPVAPSGYCFVDPNVGYLGTTPRGRPRKMQ</sequence>
<feature type="region of interest" description="Disordered" evidence="1">
    <location>
        <begin position="132"/>
        <end position="173"/>
    </location>
</feature>